<accession>A0A174ID31</accession>
<proteinExistence type="predicted"/>
<dbReference type="Gene3D" id="4.10.280.10">
    <property type="entry name" value="Helix-loop-helix DNA-binding domain"/>
    <property type="match status" value="1"/>
</dbReference>
<organism evidence="1 2">
    <name type="scientific">Clostridium disporicum</name>
    <dbReference type="NCBI Taxonomy" id="84024"/>
    <lineage>
        <taxon>Bacteria</taxon>
        <taxon>Bacillati</taxon>
        <taxon>Bacillota</taxon>
        <taxon>Clostridia</taxon>
        <taxon>Eubacteriales</taxon>
        <taxon>Clostridiaceae</taxon>
        <taxon>Clostridium</taxon>
    </lineage>
</organism>
<dbReference type="EMBL" id="CYZX01000017">
    <property type="protein sequence ID" value="CUO82975.1"/>
    <property type="molecule type" value="Genomic_DNA"/>
</dbReference>
<evidence type="ECO:0000313" key="1">
    <source>
        <dbReference type="EMBL" id="CUO82975.1"/>
    </source>
</evidence>
<dbReference type="GO" id="GO:0043937">
    <property type="term" value="P:regulation of sporulation"/>
    <property type="evidence" value="ECO:0007669"/>
    <property type="project" value="InterPro"/>
</dbReference>
<dbReference type="RefSeq" id="WP_148315771.1">
    <property type="nucleotide sequence ID" value="NZ_CABIXQ010000017.1"/>
</dbReference>
<dbReference type="GO" id="GO:0046983">
    <property type="term" value="F:protein dimerization activity"/>
    <property type="evidence" value="ECO:0007669"/>
    <property type="project" value="InterPro"/>
</dbReference>
<dbReference type="AlphaFoldDB" id="A0A174ID31"/>
<evidence type="ECO:0000313" key="2">
    <source>
        <dbReference type="Proteomes" id="UP000095594"/>
    </source>
</evidence>
<dbReference type="Proteomes" id="UP000095594">
    <property type="component" value="Unassembled WGS sequence"/>
</dbReference>
<sequence>MKILRVLIRAMKELLHETIERNGLLSLETISLSQRLDKLIYIKQKSIAESYINC</sequence>
<dbReference type="InterPro" id="IPR018540">
    <property type="entry name" value="Spo0E-like"/>
</dbReference>
<gene>
    <name evidence="1" type="ORF">ERS852471_02404</name>
</gene>
<name>A0A174ID31_9CLOT</name>
<dbReference type="Pfam" id="PF09388">
    <property type="entry name" value="SpoOE-like"/>
    <property type="match status" value="1"/>
</dbReference>
<dbReference type="SUPFAM" id="SSF140500">
    <property type="entry name" value="BAS1536-like"/>
    <property type="match status" value="1"/>
</dbReference>
<dbReference type="OrthoDB" id="9967065at2"/>
<dbReference type="InterPro" id="IPR037208">
    <property type="entry name" value="Spo0E-like_sf"/>
</dbReference>
<reference evidence="1 2" key="1">
    <citation type="submission" date="2015-09" db="EMBL/GenBank/DDBJ databases">
        <authorList>
            <consortium name="Pathogen Informatics"/>
        </authorList>
    </citation>
    <scope>NUCLEOTIDE SEQUENCE [LARGE SCALE GENOMIC DNA]</scope>
    <source>
        <strain evidence="1 2">2789STDY5834856</strain>
    </source>
</reference>
<dbReference type="InterPro" id="IPR036638">
    <property type="entry name" value="HLH_DNA-bd_sf"/>
</dbReference>
<protein>
    <submittedName>
        <fullName evidence="1">Spo0E like sporulation regulatory protein</fullName>
    </submittedName>
</protein>